<evidence type="ECO:0000256" key="12">
    <source>
        <dbReference type="ARBA" id="ARBA00022840"/>
    </source>
</evidence>
<dbReference type="Pfam" id="PF01503">
    <property type="entry name" value="PRA-PH"/>
    <property type="match status" value="1"/>
</dbReference>
<dbReference type="NCBIfam" id="NF000768">
    <property type="entry name" value="PRK00051.1"/>
    <property type="match status" value="1"/>
</dbReference>
<evidence type="ECO:0000256" key="10">
    <source>
        <dbReference type="ARBA" id="ARBA00022741"/>
    </source>
</evidence>
<dbReference type="InterPro" id="IPR021130">
    <property type="entry name" value="PRib-ATP_PPHydrolase-like"/>
</dbReference>
<dbReference type="FunFam" id="3.10.20.810:FF:000001">
    <property type="entry name" value="Histidine biosynthesis bifunctional protein HisIE"/>
    <property type="match status" value="1"/>
</dbReference>
<evidence type="ECO:0000256" key="4">
    <source>
        <dbReference type="ARBA" id="ARBA00005169"/>
    </source>
</evidence>
<keyword evidence="10 15" id="KW-0547">Nucleotide-binding</keyword>
<comment type="catalytic activity">
    <reaction evidence="1 15">
        <text>1-(5-phospho-beta-D-ribosyl)-5'-AMP + H2O = 1-(5-phospho-beta-D-ribosyl)-5-[(5-phospho-beta-D-ribosylamino)methylideneamino]imidazole-4-carboxamide</text>
        <dbReference type="Rhea" id="RHEA:20049"/>
        <dbReference type="ChEBI" id="CHEBI:15377"/>
        <dbReference type="ChEBI" id="CHEBI:58435"/>
        <dbReference type="ChEBI" id="CHEBI:59457"/>
        <dbReference type="EC" id="3.5.4.19"/>
    </reaction>
</comment>
<organism evidence="17 18">
    <name type="scientific">Desulfitobacterium chlororespirans DSM 11544</name>
    <dbReference type="NCBI Taxonomy" id="1121395"/>
    <lineage>
        <taxon>Bacteria</taxon>
        <taxon>Bacillati</taxon>
        <taxon>Bacillota</taxon>
        <taxon>Clostridia</taxon>
        <taxon>Eubacteriales</taxon>
        <taxon>Desulfitobacteriaceae</taxon>
        <taxon>Desulfitobacterium</taxon>
    </lineage>
</organism>
<dbReference type="EC" id="3.5.4.19" evidence="15"/>
<comment type="similarity">
    <text evidence="6 15">In the C-terminal section; belongs to the PRA-PH family.</text>
</comment>
<evidence type="ECO:0000256" key="6">
    <source>
        <dbReference type="ARBA" id="ARBA00007731"/>
    </source>
</evidence>
<keyword evidence="8 15" id="KW-0963">Cytoplasm</keyword>
<dbReference type="InterPro" id="IPR008179">
    <property type="entry name" value="HisE"/>
</dbReference>
<dbReference type="PANTHER" id="PTHR42945">
    <property type="entry name" value="HISTIDINE BIOSYNTHESIS BIFUNCTIONAL PROTEIN"/>
    <property type="match status" value="1"/>
</dbReference>
<dbReference type="HAMAP" id="MF_01021">
    <property type="entry name" value="HisI"/>
    <property type="match status" value="1"/>
</dbReference>
<evidence type="ECO:0000256" key="7">
    <source>
        <dbReference type="ARBA" id="ARBA00008299"/>
    </source>
</evidence>
<dbReference type="InterPro" id="IPR038019">
    <property type="entry name" value="PRib_AMP_CycHydrolase_sf"/>
</dbReference>
<comment type="similarity">
    <text evidence="7 15">In the N-terminal section; belongs to the PRA-CH family.</text>
</comment>
<gene>
    <name evidence="15" type="primary">hisI</name>
    <name evidence="15" type="synonym">hisIE</name>
    <name evidence="17" type="ORF">SAMN02745215_04709</name>
</gene>
<evidence type="ECO:0000256" key="2">
    <source>
        <dbReference type="ARBA" id="ARBA00001460"/>
    </source>
</evidence>
<comment type="catalytic activity">
    <reaction evidence="2 15">
        <text>1-(5-phospho-beta-D-ribosyl)-ATP + H2O = 1-(5-phospho-beta-D-ribosyl)-5'-AMP + diphosphate + H(+)</text>
        <dbReference type="Rhea" id="RHEA:22828"/>
        <dbReference type="ChEBI" id="CHEBI:15377"/>
        <dbReference type="ChEBI" id="CHEBI:15378"/>
        <dbReference type="ChEBI" id="CHEBI:33019"/>
        <dbReference type="ChEBI" id="CHEBI:59457"/>
        <dbReference type="ChEBI" id="CHEBI:73183"/>
        <dbReference type="EC" id="3.6.1.31"/>
    </reaction>
</comment>
<name>A0A1M7UUW2_9FIRM</name>
<dbReference type="NCBIfam" id="TIGR03188">
    <property type="entry name" value="histidine_hisI"/>
    <property type="match status" value="1"/>
</dbReference>
<dbReference type="InterPro" id="IPR002496">
    <property type="entry name" value="PRib_AMP_CycHydrolase_dom"/>
</dbReference>
<dbReference type="GO" id="GO:0000105">
    <property type="term" value="P:L-histidine biosynthetic process"/>
    <property type="evidence" value="ECO:0007669"/>
    <property type="project" value="UniProtKB-UniRule"/>
</dbReference>
<evidence type="ECO:0000256" key="13">
    <source>
        <dbReference type="ARBA" id="ARBA00023102"/>
    </source>
</evidence>
<keyword evidence="12 15" id="KW-0067">ATP-binding</keyword>
<evidence type="ECO:0000256" key="8">
    <source>
        <dbReference type="ARBA" id="ARBA00022490"/>
    </source>
</evidence>
<evidence type="ECO:0000256" key="1">
    <source>
        <dbReference type="ARBA" id="ARBA00000024"/>
    </source>
</evidence>
<comment type="subcellular location">
    <subcellularLocation>
        <location evidence="3 15">Cytoplasm</location>
    </subcellularLocation>
</comment>
<evidence type="ECO:0000256" key="15">
    <source>
        <dbReference type="HAMAP-Rule" id="MF_01019"/>
    </source>
</evidence>
<evidence type="ECO:0000256" key="5">
    <source>
        <dbReference type="ARBA" id="ARBA00005204"/>
    </source>
</evidence>
<dbReference type="CDD" id="cd11534">
    <property type="entry name" value="NTP-PPase_HisIE_like"/>
    <property type="match status" value="1"/>
</dbReference>
<evidence type="ECO:0000256" key="9">
    <source>
        <dbReference type="ARBA" id="ARBA00022605"/>
    </source>
</evidence>
<comment type="pathway">
    <text evidence="5 15">Amino-acid biosynthesis; L-histidine biosynthesis; L-histidine from 5-phospho-alpha-D-ribose 1-diphosphate: step 2/9.</text>
</comment>
<sequence length="265" mass="30360">MTVVRKVTRPKQLFPLLELQQRHAYSKIKLNHRQRGEDLMNTPNPKDLQTQLPQGIRWNADGLIPAIVQDVDTREVLMLAYMNEEALRLTLQEGRAWYYSRSRQSLWLKGETSGHTQEVVELRFDCDRDTILLTVRQKGVACHEGFYSCFHYGVQGEGYVTLGAPEEVPAMPLGRTMELLAEVIHSRNMERPEGAYTAYLFDKGLDKILKKVGEECAETIIAAKNSSAEEIRYEVSDLIYHVLVLLEERGVSLKAIAQELQSRRK</sequence>
<dbReference type="PANTHER" id="PTHR42945:SF1">
    <property type="entry name" value="HISTIDINE BIOSYNTHESIS BIFUNCTIONAL PROTEIN HIS7"/>
    <property type="match status" value="1"/>
</dbReference>
<dbReference type="AlphaFoldDB" id="A0A1M7UUW2"/>
<evidence type="ECO:0000259" key="16">
    <source>
        <dbReference type="Pfam" id="PF01502"/>
    </source>
</evidence>
<dbReference type="InterPro" id="IPR026660">
    <property type="entry name" value="PRA-CH"/>
</dbReference>
<keyword evidence="11 15" id="KW-0378">Hydrolase</keyword>
<dbReference type="SUPFAM" id="SSF141734">
    <property type="entry name" value="HisI-like"/>
    <property type="match status" value="1"/>
</dbReference>
<feature type="domain" description="Phosphoribosyl-AMP cyclohydrolase" evidence="16">
    <location>
        <begin position="78"/>
        <end position="151"/>
    </location>
</feature>
<dbReference type="Pfam" id="PF01502">
    <property type="entry name" value="PRA-CH"/>
    <property type="match status" value="1"/>
</dbReference>
<accession>A0A1M7UUW2</accession>
<evidence type="ECO:0000256" key="3">
    <source>
        <dbReference type="ARBA" id="ARBA00004496"/>
    </source>
</evidence>
<reference evidence="18" key="1">
    <citation type="submission" date="2016-12" db="EMBL/GenBank/DDBJ databases">
        <authorList>
            <person name="Varghese N."/>
            <person name="Submissions S."/>
        </authorList>
    </citation>
    <scope>NUCLEOTIDE SEQUENCE [LARGE SCALE GENOMIC DNA]</scope>
    <source>
        <strain evidence="18">DSM 11544</strain>
    </source>
</reference>
<dbReference type="InterPro" id="IPR023019">
    <property type="entry name" value="His_synth_HisIE"/>
</dbReference>
<dbReference type="HAMAP" id="MF_01019">
    <property type="entry name" value="HisIE"/>
    <property type="match status" value="1"/>
</dbReference>
<dbReference type="EC" id="3.6.1.31" evidence="15"/>
<feature type="region of interest" description="Phosphoribosyl-AMP cyclohydrolase" evidence="15">
    <location>
        <begin position="1"/>
        <end position="176"/>
    </location>
</feature>
<dbReference type="SUPFAM" id="SSF101386">
    <property type="entry name" value="all-alpha NTP pyrophosphatases"/>
    <property type="match status" value="1"/>
</dbReference>
<evidence type="ECO:0000313" key="18">
    <source>
        <dbReference type="Proteomes" id="UP000184010"/>
    </source>
</evidence>
<keyword evidence="14 15" id="KW-0511">Multifunctional enzyme</keyword>
<evidence type="ECO:0000313" key="17">
    <source>
        <dbReference type="EMBL" id="SHN86738.1"/>
    </source>
</evidence>
<comment type="pathway">
    <text evidence="4 15">Amino-acid biosynthesis; L-histidine biosynthesis; L-histidine from 5-phospho-alpha-D-ribose 1-diphosphate: step 3/9.</text>
</comment>
<dbReference type="GO" id="GO:0004636">
    <property type="term" value="F:phosphoribosyl-ATP diphosphatase activity"/>
    <property type="evidence" value="ECO:0007669"/>
    <property type="project" value="UniProtKB-UniRule"/>
</dbReference>
<dbReference type="GO" id="GO:0005524">
    <property type="term" value="F:ATP binding"/>
    <property type="evidence" value="ECO:0007669"/>
    <property type="project" value="UniProtKB-KW"/>
</dbReference>
<keyword evidence="13 15" id="KW-0368">Histidine biosynthesis</keyword>
<dbReference type="UniPathway" id="UPA00031">
    <property type="reaction ID" value="UER00007"/>
</dbReference>
<dbReference type="HAMAP" id="MF_01020">
    <property type="entry name" value="HisE"/>
    <property type="match status" value="1"/>
</dbReference>
<feature type="region of interest" description="Phosphoribosyl-ATP pyrophosphohydrolase" evidence="15">
    <location>
        <begin position="177"/>
        <end position="265"/>
    </location>
</feature>
<dbReference type="Proteomes" id="UP000184010">
    <property type="component" value="Unassembled WGS sequence"/>
</dbReference>
<dbReference type="NCBIfam" id="NF002747">
    <property type="entry name" value="PRK02759.1"/>
    <property type="match status" value="1"/>
</dbReference>
<dbReference type="STRING" id="1121395.SAMN02745215_04709"/>
<evidence type="ECO:0000256" key="14">
    <source>
        <dbReference type="ARBA" id="ARBA00023268"/>
    </source>
</evidence>
<keyword evidence="9 15" id="KW-0028">Amino-acid biosynthesis</keyword>
<dbReference type="Gene3D" id="3.10.20.810">
    <property type="entry name" value="Phosphoribosyl-AMP cyclohydrolase"/>
    <property type="match status" value="1"/>
</dbReference>
<evidence type="ECO:0000256" key="11">
    <source>
        <dbReference type="ARBA" id="ARBA00022801"/>
    </source>
</evidence>
<dbReference type="Gene3D" id="1.10.287.1080">
    <property type="entry name" value="MazG-like"/>
    <property type="match status" value="1"/>
</dbReference>
<dbReference type="GO" id="GO:0004635">
    <property type="term" value="F:phosphoribosyl-AMP cyclohydrolase activity"/>
    <property type="evidence" value="ECO:0007669"/>
    <property type="project" value="UniProtKB-UniRule"/>
</dbReference>
<dbReference type="GO" id="GO:0005737">
    <property type="term" value="C:cytoplasm"/>
    <property type="evidence" value="ECO:0007669"/>
    <property type="project" value="UniProtKB-SubCell"/>
</dbReference>
<protein>
    <recommendedName>
        <fullName evidence="15">Histidine biosynthesis bifunctional protein HisIE</fullName>
    </recommendedName>
    <domain>
        <recommendedName>
            <fullName evidence="15">Phosphoribosyl-AMP cyclohydrolase</fullName>
            <shortName evidence="15">PRA-CH</shortName>
            <ecNumber evidence="15">3.5.4.19</ecNumber>
        </recommendedName>
    </domain>
    <domain>
        <recommendedName>
            <fullName evidence="15">Phosphoribosyl-ATP pyrophosphatase</fullName>
            <shortName evidence="15">PRA-PH</shortName>
            <ecNumber evidence="15">3.6.1.31</ecNumber>
        </recommendedName>
    </domain>
</protein>
<dbReference type="EMBL" id="FRDN01000017">
    <property type="protein sequence ID" value="SHN86738.1"/>
    <property type="molecule type" value="Genomic_DNA"/>
</dbReference>
<keyword evidence="18" id="KW-1185">Reference proteome</keyword>
<proteinExistence type="inferred from homology"/>